<sequence>MKRTIALLAVAGLGLAACSNDDPLSEDNGGNGGSGEAIVIGSQDYYSNEIIAEIYAQALEAEGYEVERDYRIGQREAYVPEIEDGSIDLFPEYTGPLLRYWEGETEVREADAVYDELVDTAPEGLRVLEYSPATDQDAYVVTAEFAEEWGLESLDDLKNVDTQITVGANSELETRPNGPQGLLEVYDVEVGFTPIEDGGGQLTVNALKDNDIQMAIIYTADPRIADPELVVLEDPQSLFLASHVVPLASENIDEQAEEIINSISAAMEPEDLVALNIRSAEEQLPAETIASDWLTEEGLVE</sequence>
<dbReference type="OrthoDB" id="9781705at2"/>
<dbReference type="GO" id="GO:0022857">
    <property type="term" value="F:transmembrane transporter activity"/>
    <property type="evidence" value="ECO:0007669"/>
    <property type="project" value="InterPro"/>
</dbReference>
<reference evidence="2 3" key="1">
    <citation type="submission" date="2018-12" db="EMBL/GenBank/DDBJ databases">
        <title>Complete genome sequence of Flaviflexus sp. H23T48.</title>
        <authorList>
            <person name="Bae J.-W."/>
            <person name="Lee J.-Y."/>
        </authorList>
    </citation>
    <scope>NUCLEOTIDE SEQUENCE [LARGE SCALE GENOMIC DNA]</scope>
    <source>
        <strain evidence="2 3">H23T48</strain>
    </source>
</reference>
<dbReference type="AlphaFoldDB" id="A0A3Q9G7P5"/>
<dbReference type="Pfam" id="PF04069">
    <property type="entry name" value="OpuAC"/>
    <property type="match status" value="1"/>
</dbReference>
<dbReference type="GO" id="GO:0043190">
    <property type="term" value="C:ATP-binding cassette (ABC) transporter complex"/>
    <property type="evidence" value="ECO:0007669"/>
    <property type="project" value="InterPro"/>
</dbReference>
<protein>
    <submittedName>
        <fullName evidence="2">ABC transporter substrate-binding protein</fullName>
    </submittedName>
</protein>
<feature type="domain" description="ABC-type glycine betaine transport system substrate-binding" evidence="1">
    <location>
        <begin position="37"/>
        <end position="296"/>
    </location>
</feature>
<gene>
    <name evidence="2" type="ORF">EJ997_09585</name>
</gene>
<dbReference type="KEGG" id="flh:EJ997_09585"/>
<keyword evidence="3" id="KW-1185">Reference proteome</keyword>
<dbReference type="EMBL" id="CP034593">
    <property type="protein sequence ID" value="AZQ77549.1"/>
    <property type="molecule type" value="Genomic_DNA"/>
</dbReference>
<organism evidence="2 3">
    <name type="scientific">Flaviflexus ciconiae</name>
    <dbReference type="NCBI Taxonomy" id="2496867"/>
    <lineage>
        <taxon>Bacteria</taxon>
        <taxon>Bacillati</taxon>
        <taxon>Actinomycetota</taxon>
        <taxon>Actinomycetes</taxon>
        <taxon>Actinomycetales</taxon>
        <taxon>Actinomycetaceae</taxon>
        <taxon>Flaviflexus</taxon>
    </lineage>
</organism>
<dbReference type="InterPro" id="IPR007210">
    <property type="entry name" value="ABC_Gly_betaine_transp_sub-bd"/>
</dbReference>
<dbReference type="Gene3D" id="3.40.190.10">
    <property type="entry name" value="Periplasmic binding protein-like II"/>
    <property type="match status" value="1"/>
</dbReference>
<dbReference type="PROSITE" id="PS51257">
    <property type="entry name" value="PROKAR_LIPOPROTEIN"/>
    <property type="match status" value="1"/>
</dbReference>
<accession>A0A3Q9G7P5</accession>
<dbReference type="SUPFAM" id="SSF53850">
    <property type="entry name" value="Periplasmic binding protein-like II"/>
    <property type="match status" value="1"/>
</dbReference>
<dbReference type="Proteomes" id="UP000280344">
    <property type="component" value="Chromosome"/>
</dbReference>
<proteinExistence type="predicted"/>
<dbReference type="Gene3D" id="3.40.190.120">
    <property type="entry name" value="Osmoprotection protein (prox), domain 2"/>
    <property type="match status" value="1"/>
</dbReference>
<evidence type="ECO:0000313" key="2">
    <source>
        <dbReference type="EMBL" id="AZQ77549.1"/>
    </source>
</evidence>
<dbReference type="CDD" id="cd13606">
    <property type="entry name" value="PBP2_ProX_like"/>
    <property type="match status" value="1"/>
</dbReference>
<evidence type="ECO:0000313" key="3">
    <source>
        <dbReference type="Proteomes" id="UP000280344"/>
    </source>
</evidence>
<evidence type="ECO:0000259" key="1">
    <source>
        <dbReference type="Pfam" id="PF04069"/>
    </source>
</evidence>
<dbReference type="RefSeq" id="WP_126704352.1">
    <property type="nucleotide sequence ID" value="NZ_CP034593.1"/>
</dbReference>
<name>A0A3Q9G7P5_9ACTO</name>